<dbReference type="InterPro" id="IPR016181">
    <property type="entry name" value="Acyl_CoA_acyltransferase"/>
</dbReference>
<dbReference type="Pfam" id="PF00583">
    <property type="entry name" value="Acetyltransf_1"/>
    <property type="match status" value="1"/>
</dbReference>
<dbReference type="EMBL" id="JBHSGD010000008">
    <property type="protein sequence ID" value="MFC4653134.1"/>
    <property type="molecule type" value="Genomic_DNA"/>
</dbReference>
<dbReference type="EC" id="2.3.1.-" evidence="2"/>
<evidence type="ECO:0000313" key="2">
    <source>
        <dbReference type="EMBL" id="MFC4653134.1"/>
    </source>
</evidence>
<organism evidence="2 3">
    <name type="scientific">Lactococcus nasutitermitis</name>
    <dbReference type="NCBI Taxonomy" id="1652957"/>
    <lineage>
        <taxon>Bacteria</taxon>
        <taxon>Bacillati</taxon>
        <taxon>Bacillota</taxon>
        <taxon>Bacilli</taxon>
        <taxon>Lactobacillales</taxon>
        <taxon>Streptococcaceae</taxon>
        <taxon>Lactococcus</taxon>
    </lineage>
</organism>
<reference evidence="3" key="1">
    <citation type="journal article" date="2019" name="Int. J. Syst. Evol. Microbiol.">
        <title>The Global Catalogue of Microorganisms (GCM) 10K type strain sequencing project: providing services to taxonomists for standard genome sequencing and annotation.</title>
        <authorList>
            <consortium name="The Broad Institute Genomics Platform"/>
            <consortium name="The Broad Institute Genome Sequencing Center for Infectious Disease"/>
            <person name="Wu L."/>
            <person name="Ma J."/>
        </authorList>
    </citation>
    <scope>NUCLEOTIDE SEQUENCE [LARGE SCALE GENOMIC DNA]</scope>
    <source>
        <strain evidence="3">CCUG 63287</strain>
    </source>
</reference>
<gene>
    <name evidence="2" type="ORF">ACFO26_09480</name>
</gene>
<keyword evidence="3" id="KW-1185">Reference proteome</keyword>
<evidence type="ECO:0000313" key="3">
    <source>
        <dbReference type="Proteomes" id="UP001595987"/>
    </source>
</evidence>
<dbReference type="SUPFAM" id="SSF55729">
    <property type="entry name" value="Acyl-CoA N-acyltransferases (Nat)"/>
    <property type="match status" value="1"/>
</dbReference>
<protein>
    <submittedName>
        <fullName evidence="2">GNAT family N-acetyltransferase</fullName>
        <ecNumber evidence="2">2.3.1.-</ecNumber>
    </submittedName>
</protein>
<feature type="domain" description="N-acetyltransferase" evidence="1">
    <location>
        <begin position="1"/>
        <end position="117"/>
    </location>
</feature>
<name>A0ABV9JIG8_9LACT</name>
<comment type="caution">
    <text evidence="2">The sequence shown here is derived from an EMBL/GenBank/DDBJ whole genome shotgun (WGS) entry which is preliminary data.</text>
</comment>
<dbReference type="PROSITE" id="PS51186">
    <property type="entry name" value="GNAT"/>
    <property type="match status" value="1"/>
</dbReference>
<accession>A0ABV9JIG8</accession>
<proteinExistence type="predicted"/>
<keyword evidence="2" id="KW-0808">Transferase</keyword>
<dbReference type="GO" id="GO:0016746">
    <property type="term" value="F:acyltransferase activity"/>
    <property type="evidence" value="ECO:0007669"/>
    <property type="project" value="UniProtKB-KW"/>
</dbReference>
<evidence type="ECO:0000259" key="1">
    <source>
        <dbReference type="PROSITE" id="PS51186"/>
    </source>
</evidence>
<dbReference type="InterPro" id="IPR000182">
    <property type="entry name" value="GNAT_dom"/>
</dbReference>
<dbReference type="Proteomes" id="UP001595987">
    <property type="component" value="Unassembled WGS sequence"/>
</dbReference>
<sequence>MKKEQSHHEISKVYIRFLDPENLSFAIFENEKSIAAACVHLGKEYNELESFFVAVDLENKGYGSEIWNCLENKFPAQRWCVSTPVYSTRNHYFYMKKCGFKHIEDRENISYFEKENL</sequence>
<keyword evidence="2" id="KW-0012">Acyltransferase</keyword>
<dbReference type="RefSeq" id="WP_213536279.1">
    <property type="nucleotide sequence ID" value="NZ_BOVQ01000006.1"/>
</dbReference>
<dbReference type="Gene3D" id="3.40.630.30">
    <property type="match status" value="1"/>
</dbReference>